<dbReference type="SUPFAM" id="SSF53056">
    <property type="entry name" value="beta-carbonic anhydrase, cab"/>
    <property type="match status" value="1"/>
</dbReference>
<keyword evidence="4 7" id="KW-0862">Zinc</keyword>
<accession>A0A4Q7N771</accession>
<evidence type="ECO:0000256" key="3">
    <source>
        <dbReference type="ARBA" id="ARBA00022723"/>
    </source>
</evidence>
<dbReference type="EMBL" id="SGXD01000011">
    <property type="protein sequence ID" value="RZS77528.1"/>
    <property type="molecule type" value="Genomic_DNA"/>
</dbReference>
<dbReference type="GO" id="GO:0004089">
    <property type="term" value="F:carbonate dehydratase activity"/>
    <property type="evidence" value="ECO:0007669"/>
    <property type="project" value="UniProtKB-EC"/>
</dbReference>
<organism evidence="8 9">
    <name type="scientific">Motilibacter rhizosphaerae</name>
    <dbReference type="NCBI Taxonomy" id="598652"/>
    <lineage>
        <taxon>Bacteria</taxon>
        <taxon>Bacillati</taxon>
        <taxon>Actinomycetota</taxon>
        <taxon>Actinomycetes</taxon>
        <taxon>Motilibacterales</taxon>
        <taxon>Motilibacteraceae</taxon>
        <taxon>Motilibacter</taxon>
    </lineage>
</organism>
<dbReference type="InterPro" id="IPR036874">
    <property type="entry name" value="Carbonic_anhydrase_sf"/>
</dbReference>
<dbReference type="AlphaFoldDB" id="A0A4Q7N771"/>
<dbReference type="EC" id="4.2.1.1" evidence="2"/>
<gene>
    <name evidence="8" type="ORF">EV189_4036</name>
</gene>
<dbReference type="InterPro" id="IPR001765">
    <property type="entry name" value="Carbonic_anhydrase"/>
</dbReference>
<dbReference type="SMART" id="SM00947">
    <property type="entry name" value="Pro_CA"/>
    <property type="match status" value="1"/>
</dbReference>
<dbReference type="PANTHER" id="PTHR43175">
    <property type="entry name" value="CARBONIC ANHYDRASE"/>
    <property type="match status" value="1"/>
</dbReference>
<keyword evidence="9" id="KW-1185">Reference proteome</keyword>
<dbReference type="PANTHER" id="PTHR43175:SF3">
    <property type="entry name" value="CARBON DISULFIDE HYDROLASE"/>
    <property type="match status" value="1"/>
</dbReference>
<feature type="binding site" evidence="7">
    <location>
        <position position="102"/>
    </location>
    <ligand>
        <name>Zn(2+)</name>
        <dbReference type="ChEBI" id="CHEBI:29105"/>
    </ligand>
</feature>
<name>A0A4Q7N771_9ACTN</name>
<evidence type="ECO:0000256" key="6">
    <source>
        <dbReference type="ARBA" id="ARBA00048348"/>
    </source>
</evidence>
<evidence type="ECO:0000256" key="7">
    <source>
        <dbReference type="PIRSR" id="PIRSR601765-1"/>
    </source>
</evidence>
<dbReference type="Gene3D" id="3.40.1050.10">
    <property type="entry name" value="Carbonic anhydrase"/>
    <property type="match status" value="1"/>
</dbReference>
<feature type="binding site" evidence="7">
    <location>
        <position position="39"/>
    </location>
    <ligand>
        <name>Zn(2+)</name>
        <dbReference type="ChEBI" id="CHEBI:29105"/>
    </ligand>
</feature>
<comment type="caution">
    <text evidence="8">The sequence shown here is derived from an EMBL/GenBank/DDBJ whole genome shotgun (WGS) entry which is preliminary data.</text>
</comment>
<protein>
    <recommendedName>
        <fullName evidence="2">carbonic anhydrase</fullName>
        <ecNumber evidence="2">4.2.1.1</ecNumber>
    </recommendedName>
</protein>
<dbReference type="GO" id="GO:0008270">
    <property type="term" value="F:zinc ion binding"/>
    <property type="evidence" value="ECO:0007669"/>
    <property type="project" value="InterPro"/>
</dbReference>
<sequence length="180" mass="19673">MTNVDELLSNNRRFAGTDAKDRVPAIPFLPHKQVYVITCIDPRVDPSDLLGLQLGDAIVARNVGGRVTQSVLDDLAWISYLHEEKTPDADWFEIAVVHHTDCGSGLMADDELRQGFVTRGFDDATLRGTAVLDPAVTVAVDVQRILDAEHVPGEIAVGGYAYDVRTGLVTPVVRPRRRAS</sequence>
<dbReference type="OrthoDB" id="8968066at2"/>
<comment type="cofactor">
    <cofactor evidence="7">
        <name>Zn(2+)</name>
        <dbReference type="ChEBI" id="CHEBI:29105"/>
    </cofactor>
    <text evidence="7">Binds 1 zinc ion per subunit.</text>
</comment>
<evidence type="ECO:0000256" key="1">
    <source>
        <dbReference type="ARBA" id="ARBA00006217"/>
    </source>
</evidence>
<feature type="binding site" evidence="7">
    <location>
        <position position="41"/>
    </location>
    <ligand>
        <name>Zn(2+)</name>
        <dbReference type="ChEBI" id="CHEBI:29105"/>
    </ligand>
</feature>
<dbReference type="RefSeq" id="WP_130494753.1">
    <property type="nucleotide sequence ID" value="NZ_SGXD01000011.1"/>
</dbReference>
<proteinExistence type="inferred from homology"/>
<feature type="binding site" evidence="7">
    <location>
        <position position="99"/>
    </location>
    <ligand>
        <name>Zn(2+)</name>
        <dbReference type="ChEBI" id="CHEBI:29105"/>
    </ligand>
</feature>
<evidence type="ECO:0000313" key="9">
    <source>
        <dbReference type="Proteomes" id="UP000293638"/>
    </source>
</evidence>
<evidence type="ECO:0000256" key="4">
    <source>
        <dbReference type="ARBA" id="ARBA00022833"/>
    </source>
</evidence>
<reference evidence="8 9" key="1">
    <citation type="submission" date="2019-02" db="EMBL/GenBank/DDBJ databases">
        <title>Genomic Encyclopedia of Type Strains, Phase IV (KMG-IV): sequencing the most valuable type-strain genomes for metagenomic binning, comparative biology and taxonomic classification.</title>
        <authorList>
            <person name="Goeker M."/>
        </authorList>
    </citation>
    <scope>NUCLEOTIDE SEQUENCE [LARGE SCALE GENOMIC DNA]</scope>
    <source>
        <strain evidence="8 9">DSM 45622</strain>
    </source>
</reference>
<comment type="catalytic activity">
    <reaction evidence="6">
        <text>hydrogencarbonate + H(+) = CO2 + H2O</text>
        <dbReference type="Rhea" id="RHEA:10748"/>
        <dbReference type="ChEBI" id="CHEBI:15377"/>
        <dbReference type="ChEBI" id="CHEBI:15378"/>
        <dbReference type="ChEBI" id="CHEBI:16526"/>
        <dbReference type="ChEBI" id="CHEBI:17544"/>
        <dbReference type="EC" id="4.2.1.1"/>
    </reaction>
</comment>
<dbReference type="Proteomes" id="UP000293638">
    <property type="component" value="Unassembled WGS sequence"/>
</dbReference>
<evidence type="ECO:0000256" key="2">
    <source>
        <dbReference type="ARBA" id="ARBA00012925"/>
    </source>
</evidence>
<comment type="similarity">
    <text evidence="1">Belongs to the beta-class carbonic anhydrase family.</text>
</comment>
<keyword evidence="3 7" id="KW-0479">Metal-binding</keyword>
<evidence type="ECO:0000256" key="5">
    <source>
        <dbReference type="ARBA" id="ARBA00024993"/>
    </source>
</evidence>
<evidence type="ECO:0000313" key="8">
    <source>
        <dbReference type="EMBL" id="RZS77528.1"/>
    </source>
</evidence>
<dbReference type="Pfam" id="PF00484">
    <property type="entry name" value="Pro_CA"/>
    <property type="match status" value="1"/>
</dbReference>
<comment type="function">
    <text evidence="5">Catalyzes the reversible hydration of carbon dioxide to form bicarbonate.</text>
</comment>